<dbReference type="AlphaFoldDB" id="G0EEM7"/>
<dbReference type="Pfam" id="PF01198">
    <property type="entry name" value="Ribosomal_L31e"/>
    <property type="match status" value="1"/>
</dbReference>
<dbReference type="GO" id="GO:0003735">
    <property type="term" value="F:structural constituent of ribosome"/>
    <property type="evidence" value="ECO:0007669"/>
    <property type="project" value="InterPro"/>
</dbReference>
<dbReference type="OrthoDB" id="10127at2157"/>
<dbReference type="Proteomes" id="UP000001037">
    <property type="component" value="Chromosome"/>
</dbReference>
<dbReference type="HOGENOM" id="CLU_112570_3_1_2"/>
<accession>G0EEM7</accession>
<evidence type="ECO:0000256" key="3">
    <source>
        <dbReference type="ARBA" id="ARBA00023274"/>
    </source>
</evidence>
<dbReference type="InParanoid" id="G0EEM7"/>
<gene>
    <name evidence="5" type="primary">rpl31e</name>
    <name evidence="6" type="ordered locus">Pyrfu_0981</name>
</gene>
<dbReference type="GO" id="GO:1990904">
    <property type="term" value="C:ribonucleoprotein complex"/>
    <property type="evidence" value="ECO:0007669"/>
    <property type="project" value="UniProtKB-KW"/>
</dbReference>
<keyword evidence="2 5" id="KW-0689">Ribosomal protein</keyword>
<dbReference type="STRING" id="694429.Pyrfu_0981"/>
<protein>
    <recommendedName>
        <fullName evidence="4 5">Large ribosomal subunit protein eL31</fullName>
    </recommendedName>
</protein>
<dbReference type="RefSeq" id="WP_014026526.1">
    <property type="nucleotide sequence ID" value="NC_015931.1"/>
</dbReference>
<evidence type="ECO:0000256" key="4">
    <source>
        <dbReference type="ARBA" id="ARBA00035230"/>
    </source>
</evidence>
<dbReference type="CDD" id="cd00463">
    <property type="entry name" value="Ribosomal_L31e"/>
    <property type="match status" value="1"/>
</dbReference>
<reference evidence="6 7" key="1">
    <citation type="journal article" date="2011" name="Stand. Genomic Sci.">
        <title>Complete genome sequence of the hyperthermophilic chemolithoautotroph Pyrolobus fumarii type strain (1A).</title>
        <authorList>
            <person name="Anderson I."/>
            <person name="Goker M."/>
            <person name="Nolan M."/>
            <person name="Lucas S."/>
            <person name="Hammon N."/>
            <person name="Deshpande S."/>
            <person name="Cheng J.F."/>
            <person name="Tapia R."/>
            <person name="Han C."/>
            <person name="Goodwin L."/>
            <person name="Pitluck S."/>
            <person name="Huntemann M."/>
            <person name="Liolios K."/>
            <person name="Ivanova N."/>
            <person name="Pagani I."/>
            <person name="Mavromatis K."/>
            <person name="Ovchinikova G."/>
            <person name="Pati A."/>
            <person name="Chen A."/>
            <person name="Palaniappan K."/>
            <person name="Land M."/>
            <person name="Hauser L."/>
            <person name="Brambilla E.M."/>
            <person name="Huber H."/>
            <person name="Yasawong M."/>
            <person name="Rohde M."/>
            <person name="Spring S."/>
            <person name="Abt B."/>
            <person name="Sikorski J."/>
            <person name="Wirth R."/>
            <person name="Detter J.C."/>
            <person name="Woyke T."/>
            <person name="Bristow J."/>
            <person name="Eisen J.A."/>
            <person name="Markowitz V."/>
            <person name="Hugenholtz P."/>
            <person name="Kyrpides N.C."/>
            <person name="Klenk H.P."/>
            <person name="Lapidus A."/>
        </authorList>
    </citation>
    <scope>NUCLEOTIDE SEQUENCE [LARGE SCALE GENOMIC DNA]</scope>
    <source>
        <strain evidence="7">DSM 11204 / 1A</strain>
    </source>
</reference>
<evidence type="ECO:0000256" key="1">
    <source>
        <dbReference type="ARBA" id="ARBA00010808"/>
    </source>
</evidence>
<dbReference type="eggNOG" id="arCOG04473">
    <property type="taxonomic scope" value="Archaea"/>
</dbReference>
<proteinExistence type="inferred from homology"/>
<evidence type="ECO:0000313" key="6">
    <source>
        <dbReference type="EMBL" id="AEM38849.1"/>
    </source>
</evidence>
<dbReference type="InterPro" id="IPR023621">
    <property type="entry name" value="Ribosomal_eL31_dom_sf"/>
</dbReference>
<dbReference type="SMART" id="SM01380">
    <property type="entry name" value="Ribosomal_L31e"/>
    <property type="match status" value="1"/>
</dbReference>
<dbReference type="FunCoup" id="G0EEM7">
    <property type="interactions" value="63"/>
</dbReference>
<dbReference type="Gene3D" id="3.10.440.10">
    <property type="match status" value="1"/>
</dbReference>
<evidence type="ECO:0000313" key="7">
    <source>
        <dbReference type="Proteomes" id="UP000001037"/>
    </source>
</evidence>
<organism evidence="6 7">
    <name type="scientific">Pyrolobus fumarii (strain DSM 11204 / 1A)</name>
    <dbReference type="NCBI Taxonomy" id="694429"/>
    <lineage>
        <taxon>Archaea</taxon>
        <taxon>Thermoproteota</taxon>
        <taxon>Thermoprotei</taxon>
        <taxon>Desulfurococcales</taxon>
        <taxon>Pyrodictiaceae</taxon>
        <taxon>Pyrolobus</taxon>
    </lineage>
</organism>
<evidence type="ECO:0000256" key="5">
    <source>
        <dbReference type="HAMAP-Rule" id="MF_00410"/>
    </source>
</evidence>
<dbReference type="HAMAP" id="MF_00410">
    <property type="entry name" value="Ribosomal_eL31"/>
    <property type="match status" value="1"/>
</dbReference>
<keyword evidence="3 5" id="KW-0687">Ribonucleoprotein</keyword>
<dbReference type="NCBIfam" id="NF002258">
    <property type="entry name" value="PRK01192.1-1"/>
    <property type="match status" value="1"/>
</dbReference>
<dbReference type="GO" id="GO:0006412">
    <property type="term" value="P:translation"/>
    <property type="evidence" value="ECO:0007669"/>
    <property type="project" value="UniProtKB-UniRule"/>
</dbReference>
<evidence type="ECO:0000256" key="2">
    <source>
        <dbReference type="ARBA" id="ARBA00022980"/>
    </source>
</evidence>
<dbReference type="GeneID" id="11139457"/>
<dbReference type="KEGG" id="pfm:Pyrfu_0981"/>
<keyword evidence="7" id="KW-1185">Reference proteome</keyword>
<dbReference type="SUPFAM" id="SSF54575">
    <property type="entry name" value="Ribosomal protein L31e"/>
    <property type="match status" value="1"/>
</dbReference>
<sequence length="92" mass="11103">MPKEKKEMVYVIPLKRVYWGRRTNRAARAVKLVRQFVARHFGVEPEKVWISNEVNEYIWQFSIEKPPRRVKVYVVKDEEAGLVRVYLARKQD</sequence>
<comment type="similarity">
    <text evidence="1 5">Belongs to the eukaryotic ribosomal protein eL31 family.</text>
</comment>
<name>G0EEM7_PYRF1</name>
<dbReference type="GO" id="GO:0005840">
    <property type="term" value="C:ribosome"/>
    <property type="evidence" value="ECO:0007669"/>
    <property type="project" value="UniProtKB-KW"/>
</dbReference>
<dbReference type="EMBL" id="CP002838">
    <property type="protein sequence ID" value="AEM38849.1"/>
    <property type="molecule type" value="Genomic_DNA"/>
</dbReference>
<dbReference type="InterPro" id="IPR000054">
    <property type="entry name" value="Ribosomal_eL31"/>
</dbReference>